<keyword evidence="1" id="KW-0812">Transmembrane</keyword>
<proteinExistence type="predicted"/>
<sequence length="336" mass="38685">MDTVEKKTALPAHKPPFPRTSSLVARKDLVLPAAFNDLSPLSRELQPLRIEDRDEVHRYLCVFLDLSRFNSIRKMLWLIAVPGAPRSLYYQKLLRREIVIAEELDLHLVWAKSRIFIKPLPDYLLNYDFWESYISCEPQLHRAACGLLYSYCGLIRFGHDLQVAQENRLINTNFDYRAWTEFSRTIVSTLDPHDSDTMEKRFRYGELRLNRLDTIYRYSPQAFSVSSMLQGFPHALAESYVPYMDQYNNAVSAFGVIVIILSAFNLSLSAHSKNPAPDLQQAAYGFAIFAMTLCALLTGLFIVLPSITFLMTVYGSILTRKRLSKIREIEEQPRSA</sequence>
<dbReference type="RefSeq" id="XP_016631967.1">
    <property type="nucleotide sequence ID" value="XM_016777122.1"/>
</dbReference>
<dbReference type="Proteomes" id="UP000053411">
    <property type="component" value="Unassembled WGS sequence"/>
</dbReference>
<keyword evidence="1" id="KW-1133">Transmembrane helix</keyword>
<protein>
    <submittedName>
        <fullName evidence="2">Uncharacterized protein</fullName>
    </submittedName>
</protein>
<dbReference type="EMBL" id="KN848073">
    <property type="protein sequence ID" value="KIX97844.1"/>
    <property type="molecule type" value="Genomic_DNA"/>
</dbReference>
<feature type="transmembrane region" description="Helical" evidence="1">
    <location>
        <begin position="282"/>
        <end position="315"/>
    </location>
</feature>
<keyword evidence="3" id="KW-1185">Reference proteome</keyword>
<dbReference type="Pfam" id="PF20246">
    <property type="entry name" value="DUF6601"/>
    <property type="match status" value="1"/>
</dbReference>
<name>A0A0D2K3U1_9EURO</name>
<evidence type="ECO:0000313" key="2">
    <source>
        <dbReference type="EMBL" id="KIX97844.1"/>
    </source>
</evidence>
<dbReference type="PANTHER" id="PTHR34414">
    <property type="entry name" value="HET DOMAIN-CONTAINING PROTEIN-RELATED"/>
    <property type="match status" value="1"/>
</dbReference>
<dbReference type="VEuPathDB" id="FungiDB:Z520_06622"/>
<organism evidence="2 3">
    <name type="scientific">Fonsecaea multimorphosa CBS 102226</name>
    <dbReference type="NCBI Taxonomy" id="1442371"/>
    <lineage>
        <taxon>Eukaryota</taxon>
        <taxon>Fungi</taxon>
        <taxon>Dikarya</taxon>
        <taxon>Ascomycota</taxon>
        <taxon>Pezizomycotina</taxon>
        <taxon>Eurotiomycetes</taxon>
        <taxon>Chaetothyriomycetidae</taxon>
        <taxon>Chaetothyriales</taxon>
        <taxon>Herpotrichiellaceae</taxon>
        <taxon>Fonsecaea</taxon>
    </lineage>
</organism>
<dbReference type="OrthoDB" id="5086500at2759"/>
<accession>A0A0D2K3U1</accession>
<feature type="transmembrane region" description="Helical" evidence="1">
    <location>
        <begin position="250"/>
        <end position="270"/>
    </location>
</feature>
<reference evidence="2 3" key="1">
    <citation type="submission" date="2015-01" db="EMBL/GenBank/DDBJ databases">
        <title>The Genome Sequence of Fonsecaea multimorphosa CBS 102226.</title>
        <authorList>
            <consortium name="The Broad Institute Genomics Platform"/>
            <person name="Cuomo C."/>
            <person name="de Hoog S."/>
            <person name="Gorbushina A."/>
            <person name="Stielow B."/>
            <person name="Teixiera M."/>
            <person name="Abouelleil A."/>
            <person name="Chapman S.B."/>
            <person name="Priest M."/>
            <person name="Young S.K."/>
            <person name="Wortman J."/>
            <person name="Nusbaum C."/>
            <person name="Birren B."/>
        </authorList>
    </citation>
    <scope>NUCLEOTIDE SEQUENCE [LARGE SCALE GENOMIC DNA]</scope>
    <source>
        <strain evidence="2 3">CBS 102226</strain>
    </source>
</reference>
<gene>
    <name evidence="2" type="ORF">Z520_06622</name>
</gene>
<dbReference type="PANTHER" id="PTHR34414:SF1">
    <property type="entry name" value="SUBTILISIN-LIKE SERINE PROTEASE"/>
    <property type="match status" value="1"/>
</dbReference>
<dbReference type="AlphaFoldDB" id="A0A0D2K3U1"/>
<evidence type="ECO:0000313" key="3">
    <source>
        <dbReference type="Proteomes" id="UP000053411"/>
    </source>
</evidence>
<evidence type="ECO:0000256" key="1">
    <source>
        <dbReference type="SAM" id="Phobius"/>
    </source>
</evidence>
<dbReference type="InterPro" id="IPR046536">
    <property type="entry name" value="DUF6601"/>
</dbReference>
<dbReference type="GeneID" id="27712368"/>
<keyword evidence="1" id="KW-0472">Membrane</keyword>